<keyword evidence="5 7" id="KW-0949">S-adenosyl-L-methionine</keyword>
<accession>A0A2Z5ISW4</accession>
<evidence type="ECO:0000256" key="5">
    <source>
        <dbReference type="ARBA" id="ARBA00022691"/>
    </source>
</evidence>
<feature type="binding site" evidence="7">
    <location>
        <position position="34"/>
    </location>
    <ligand>
        <name>S-adenosyl-L-methionine</name>
        <dbReference type="ChEBI" id="CHEBI:59789"/>
    </ligand>
</feature>
<dbReference type="SUPFAM" id="SSF53335">
    <property type="entry name" value="S-adenosyl-L-methionine-dependent methyltransferases"/>
    <property type="match status" value="1"/>
</dbReference>
<dbReference type="EMBL" id="CP029295">
    <property type="protein sequence ID" value="AXE60988.1"/>
    <property type="molecule type" value="Genomic_DNA"/>
</dbReference>
<dbReference type="KEGG" id="mpho:DA803_02745"/>
<evidence type="ECO:0000256" key="1">
    <source>
        <dbReference type="ARBA" id="ARBA00000142"/>
    </source>
</evidence>
<sequence length="203" mass="24098">MRLRFNKNAEEIIKNSKFSIQELPYTISNETVLEIGMGKGSMLSELAKNHPNITYIGLEKYSTPAMSAIKKINELQLNNMYILVADAIELEKYFNGKFKTIWLTFSDPWPKKRHFKRRLVYRDFLKQYEKLLAEDGVIYFKSDNEGLYNYALEELAEYQAKIIYKSEDFHNCDFNIENCFTDYERKFYNEGKAIKFIAFSFQK</sequence>
<evidence type="ECO:0000256" key="4">
    <source>
        <dbReference type="ARBA" id="ARBA00022679"/>
    </source>
</evidence>
<dbReference type="Proteomes" id="UP000252477">
    <property type="component" value="Chromosome"/>
</dbReference>
<keyword evidence="9" id="KW-1185">Reference proteome</keyword>
<dbReference type="AlphaFoldDB" id="A0A2Z5ISW4"/>
<comment type="function">
    <text evidence="2 7">Catalyzes the formation of N(7)-methylguanine at position 46 (m7G46) in tRNA.</text>
</comment>
<feature type="binding site" evidence="7">
    <location>
        <begin position="181"/>
        <end position="184"/>
    </location>
    <ligand>
        <name>substrate</name>
    </ligand>
</feature>
<gene>
    <name evidence="7" type="primary">trmB</name>
    <name evidence="8" type="ORF">DA803_02745</name>
</gene>
<evidence type="ECO:0000256" key="6">
    <source>
        <dbReference type="ARBA" id="ARBA00022694"/>
    </source>
</evidence>
<dbReference type="RefSeq" id="WP_114191085.1">
    <property type="nucleotide sequence ID" value="NZ_CP029295.1"/>
</dbReference>
<keyword evidence="6 7" id="KW-0819">tRNA processing</keyword>
<feature type="binding site" evidence="7">
    <location>
        <position position="143"/>
    </location>
    <ligand>
        <name>substrate</name>
    </ligand>
</feature>
<dbReference type="PANTHER" id="PTHR23417">
    <property type="entry name" value="3-DEOXY-D-MANNO-OCTULOSONIC-ACID TRANSFERASE/TRNA GUANINE-N 7 - -METHYLTRANSFERASE"/>
    <property type="match status" value="1"/>
</dbReference>
<dbReference type="Pfam" id="PF02390">
    <property type="entry name" value="Methyltransf_4"/>
    <property type="match status" value="1"/>
</dbReference>
<dbReference type="HAMAP" id="MF_01057">
    <property type="entry name" value="tRNA_methyltr_TrmB"/>
    <property type="match status" value="1"/>
</dbReference>
<feature type="binding site" evidence="7">
    <location>
        <position position="86"/>
    </location>
    <ligand>
        <name>S-adenosyl-L-methionine</name>
        <dbReference type="ChEBI" id="CHEBI:59789"/>
    </ligand>
</feature>
<evidence type="ECO:0000256" key="3">
    <source>
        <dbReference type="ARBA" id="ARBA00022603"/>
    </source>
</evidence>
<organism evidence="8 9">
    <name type="scientific">[Mycoplasma] phocae</name>
    <dbReference type="NCBI Taxonomy" id="142651"/>
    <lineage>
        <taxon>Bacteria</taxon>
        <taxon>Bacillati</taxon>
        <taxon>Mycoplasmatota</taxon>
        <taxon>Mycoplasmoidales</taxon>
        <taxon>Metamycoplasmataceae</taxon>
        <taxon>Metamycoplasma</taxon>
    </lineage>
</organism>
<dbReference type="UniPathway" id="UPA00989"/>
<dbReference type="InterPro" id="IPR055361">
    <property type="entry name" value="tRNA_methyltr_TrmB_bact"/>
</dbReference>
<comment type="pathway">
    <text evidence="7">tRNA modification; N(7)-methylguanine-tRNA biosynthesis.</text>
</comment>
<comment type="similarity">
    <text evidence="7">Belongs to the class I-like SAM-binding methyltransferase superfamily. TrmB family.</text>
</comment>
<comment type="caution">
    <text evidence="7">Lacks conserved residue(s) required for the propagation of feature annotation.</text>
</comment>
<evidence type="ECO:0000256" key="2">
    <source>
        <dbReference type="ARBA" id="ARBA00003015"/>
    </source>
</evidence>
<dbReference type="NCBIfam" id="NF001080">
    <property type="entry name" value="PRK00121.2-2"/>
    <property type="match status" value="1"/>
</dbReference>
<dbReference type="InterPro" id="IPR029063">
    <property type="entry name" value="SAM-dependent_MTases_sf"/>
</dbReference>
<feature type="binding site" evidence="7">
    <location>
        <position position="111"/>
    </location>
    <ligand>
        <name>substrate</name>
    </ligand>
</feature>
<dbReference type="PANTHER" id="PTHR23417:SF14">
    <property type="entry name" value="PENTACOTRIPEPTIDE-REPEAT REGION OF PRORP DOMAIN-CONTAINING PROTEIN"/>
    <property type="match status" value="1"/>
</dbReference>
<dbReference type="NCBIfam" id="TIGR00091">
    <property type="entry name" value="tRNA (guanosine(46)-N7)-methyltransferase TrmB"/>
    <property type="match status" value="1"/>
</dbReference>
<proteinExistence type="inferred from homology"/>
<keyword evidence="3 7" id="KW-0489">Methyltransferase</keyword>
<feature type="binding site" evidence="7">
    <location>
        <position position="107"/>
    </location>
    <ligand>
        <name>S-adenosyl-L-methionine</name>
        <dbReference type="ChEBI" id="CHEBI:59789"/>
    </ligand>
</feature>
<dbReference type="InterPro" id="IPR003358">
    <property type="entry name" value="tRNA_(Gua-N-7)_MeTrfase_Trmb"/>
</dbReference>
<dbReference type="PROSITE" id="PS51625">
    <property type="entry name" value="SAM_MT_TRMB"/>
    <property type="match status" value="1"/>
</dbReference>
<name>A0A2Z5ISW4_9BACT</name>
<evidence type="ECO:0000313" key="8">
    <source>
        <dbReference type="EMBL" id="AXE60988.1"/>
    </source>
</evidence>
<feature type="binding site" evidence="7">
    <location>
        <position position="59"/>
    </location>
    <ligand>
        <name>S-adenosyl-L-methionine</name>
        <dbReference type="ChEBI" id="CHEBI:59789"/>
    </ligand>
</feature>
<dbReference type="OrthoDB" id="9802090at2"/>
<dbReference type="GO" id="GO:0008176">
    <property type="term" value="F:tRNA (guanine(46)-N7)-methyltransferase activity"/>
    <property type="evidence" value="ECO:0007669"/>
    <property type="project" value="UniProtKB-UniRule"/>
</dbReference>
<evidence type="ECO:0000256" key="7">
    <source>
        <dbReference type="HAMAP-Rule" id="MF_01057"/>
    </source>
</evidence>
<keyword evidence="4 7" id="KW-0808">Transferase</keyword>
<evidence type="ECO:0000313" key="9">
    <source>
        <dbReference type="Proteomes" id="UP000252477"/>
    </source>
</evidence>
<protein>
    <recommendedName>
        <fullName evidence="7">tRNA (guanine-N(7)-)-methyltransferase</fullName>
        <ecNumber evidence="7">2.1.1.33</ecNumber>
    </recommendedName>
    <alternativeName>
        <fullName evidence="7">tRNA (guanine(46)-N(7))-methyltransferase</fullName>
    </alternativeName>
    <alternativeName>
        <fullName evidence="7">tRNA(m7G46)-methyltransferase</fullName>
    </alternativeName>
</protein>
<comment type="catalytic activity">
    <reaction evidence="1 7">
        <text>guanosine(46) in tRNA + S-adenosyl-L-methionine = N(7)-methylguanosine(46) in tRNA + S-adenosyl-L-homocysteine</text>
        <dbReference type="Rhea" id="RHEA:42708"/>
        <dbReference type="Rhea" id="RHEA-COMP:10188"/>
        <dbReference type="Rhea" id="RHEA-COMP:10189"/>
        <dbReference type="ChEBI" id="CHEBI:57856"/>
        <dbReference type="ChEBI" id="CHEBI:59789"/>
        <dbReference type="ChEBI" id="CHEBI:74269"/>
        <dbReference type="ChEBI" id="CHEBI:74480"/>
        <dbReference type="EC" id="2.1.1.33"/>
    </reaction>
</comment>
<dbReference type="CDD" id="cd02440">
    <property type="entry name" value="AdoMet_MTases"/>
    <property type="match status" value="1"/>
</dbReference>
<reference evidence="8 9" key="1">
    <citation type="submission" date="2018-05" db="EMBL/GenBank/DDBJ databases">
        <title>Annotation of the Mycoplasma phocidae genome.</title>
        <authorList>
            <person name="Brown D.R."/>
            <person name="Kutish G.F."/>
            <person name="Frasca S.Jr."/>
        </authorList>
    </citation>
    <scope>NUCLEOTIDE SEQUENCE [LARGE SCALE GENOMIC DNA]</scope>
    <source>
        <strain evidence="8 9">105</strain>
    </source>
</reference>
<dbReference type="Gene3D" id="3.40.50.150">
    <property type="entry name" value="Vaccinia Virus protein VP39"/>
    <property type="match status" value="1"/>
</dbReference>
<dbReference type="GO" id="GO:0043527">
    <property type="term" value="C:tRNA methyltransferase complex"/>
    <property type="evidence" value="ECO:0007669"/>
    <property type="project" value="TreeGrafter"/>
</dbReference>
<dbReference type="EC" id="2.1.1.33" evidence="7"/>